<dbReference type="Proteomes" id="UP000283087">
    <property type="component" value="Unassembled WGS sequence"/>
</dbReference>
<dbReference type="OrthoDB" id="1494634at2"/>
<reference evidence="1 2" key="1">
    <citation type="submission" date="2018-11" db="EMBL/GenBank/DDBJ databases">
        <title>The draft genome sequence of Amphritea opalescens ANRC-JH13T.</title>
        <authorList>
            <person name="Fang Z."/>
            <person name="Zhang Y."/>
            <person name="Han X."/>
        </authorList>
    </citation>
    <scope>NUCLEOTIDE SEQUENCE [LARGE SCALE GENOMIC DNA]</scope>
    <source>
        <strain evidence="1 2">ANRC-JH13</strain>
    </source>
</reference>
<evidence type="ECO:0000313" key="2">
    <source>
        <dbReference type="Proteomes" id="UP000283087"/>
    </source>
</evidence>
<comment type="caution">
    <text evidence="1">The sequence shown here is derived from an EMBL/GenBank/DDBJ whole genome shotgun (WGS) entry which is preliminary data.</text>
</comment>
<name>A0A430KLB4_9GAMM</name>
<dbReference type="RefSeq" id="WP_126160096.1">
    <property type="nucleotide sequence ID" value="NZ_RQXW01000030.1"/>
</dbReference>
<organism evidence="1 2">
    <name type="scientific">Amphritea opalescens</name>
    <dbReference type="NCBI Taxonomy" id="2490544"/>
    <lineage>
        <taxon>Bacteria</taxon>
        <taxon>Pseudomonadati</taxon>
        <taxon>Pseudomonadota</taxon>
        <taxon>Gammaproteobacteria</taxon>
        <taxon>Oceanospirillales</taxon>
        <taxon>Oceanospirillaceae</taxon>
        <taxon>Amphritea</taxon>
    </lineage>
</organism>
<protein>
    <submittedName>
        <fullName evidence="1">Uncharacterized protein</fullName>
    </submittedName>
</protein>
<evidence type="ECO:0000313" key="1">
    <source>
        <dbReference type="EMBL" id="RTE64268.1"/>
    </source>
</evidence>
<keyword evidence="2" id="KW-1185">Reference proteome</keyword>
<accession>A0A430KLB4</accession>
<gene>
    <name evidence="1" type="ORF">EH243_18265</name>
</gene>
<dbReference type="EMBL" id="RQXW01000030">
    <property type="protein sequence ID" value="RTE64268.1"/>
    <property type="molecule type" value="Genomic_DNA"/>
</dbReference>
<proteinExistence type="predicted"/>
<dbReference type="AlphaFoldDB" id="A0A430KLB4"/>
<sequence length="257" mass="29857">MSEDKYQITEKAQYLNLLILKDELQSFDTLLSEAITDADTWLSKLRATRGVFLTLNNVKDIADRLRINGSTEFTLSTRSLRKDLMFANHFRNRGIGHLNDILLKRAAQWSPQIFYESFKDNNSFKLIEAHRTIIESCINSYIDKDGRQKVFDTEIDLMYPPDAKQFYSYLSALVTKSVNWLNEASKIILSLIVHHTNEEIQELAAIAGQTNFDLKSESEFSYSIEEHRINFAETMKVLKERGTDPKILEVMREKFEI</sequence>